<sequence length="280" mass="30606">MSSISQVPSGFSITGGIPTKSQDLAASIIFTIAYACLVPFVAWRLASKASRTTTMIRPAIFVLVRTATYIMRAVQSNGDYSETLFIVEQVFLLAGFPIICDAILTLLEYHITRTHTSPKQGQTTQRVCRLLRLALLMSSVFNDPSKASQLRTLRNVNAALCLAIVLGVIVVVLVAQVHKDLPVNPTMLLVFMAGCLVIAGSYRLALIHSASPPFSIATKVKFYVLLALMEWLVTAALFSVNARVVFGEDLAKEKNKAAKEARAVQDYPMQQGHKDPYTNA</sequence>
<feature type="transmembrane region" description="Helical" evidence="2">
    <location>
        <begin position="24"/>
        <end position="43"/>
    </location>
</feature>
<evidence type="ECO:0000313" key="3">
    <source>
        <dbReference type="EMBL" id="CAE6475956.1"/>
    </source>
</evidence>
<feature type="region of interest" description="Disordered" evidence="1">
    <location>
        <begin position="261"/>
        <end position="280"/>
    </location>
</feature>
<evidence type="ECO:0000256" key="2">
    <source>
        <dbReference type="SAM" id="Phobius"/>
    </source>
</evidence>
<reference evidence="3" key="1">
    <citation type="submission" date="2021-01" db="EMBL/GenBank/DDBJ databases">
        <authorList>
            <person name="Kaushik A."/>
        </authorList>
    </citation>
    <scope>NUCLEOTIDE SEQUENCE</scope>
    <source>
        <strain evidence="3">AG1-1A</strain>
    </source>
</reference>
<keyword evidence="2" id="KW-1133">Transmembrane helix</keyword>
<feature type="transmembrane region" description="Helical" evidence="2">
    <location>
        <begin position="55"/>
        <end position="74"/>
    </location>
</feature>
<feature type="transmembrane region" description="Helical" evidence="2">
    <location>
        <begin position="187"/>
        <end position="210"/>
    </location>
</feature>
<evidence type="ECO:0000313" key="4">
    <source>
        <dbReference type="Proteomes" id="UP000663840"/>
    </source>
</evidence>
<feature type="transmembrane region" description="Helical" evidence="2">
    <location>
        <begin position="222"/>
        <end position="246"/>
    </location>
</feature>
<comment type="caution">
    <text evidence="3">The sequence shown here is derived from an EMBL/GenBank/DDBJ whole genome shotgun (WGS) entry which is preliminary data.</text>
</comment>
<dbReference type="AlphaFoldDB" id="A0A8H3C7T1"/>
<dbReference type="Proteomes" id="UP000663840">
    <property type="component" value="Unassembled WGS sequence"/>
</dbReference>
<dbReference type="EMBL" id="CAJMWR010003950">
    <property type="protein sequence ID" value="CAE6475956.1"/>
    <property type="molecule type" value="Genomic_DNA"/>
</dbReference>
<gene>
    <name evidence="3" type="ORF">RDB_LOCUS124251</name>
</gene>
<accession>A0A8H3C7T1</accession>
<feature type="transmembrane region" description="Helical" evidence="2">
    <location>
        <begin position="86"/>
        <end position="107"/>
    </location>
</feature>
<keyword evidence="2" id="KW-0472">Membrane</keyword>
<name>A0A8H3C7T1_9AGAM</name>
<organism evidence="3 4">
    <name type="scientific">Rhizoctonia solani</name>
    <dbReference type="NCBI Taxonomy" id="456999"/>
    <lineage>
        <taxon>Eukaryota</taxon>
        <taxon>Fungi</taxon>
        <taxon>Dikarya</taxon>
        <taxon>Basidiomycota</taxon>
        <taxon>Agaricomycotina</taxon>
        <taxon>Agaricomycetes</taxon>
        <taxon>Cantharellales</taxon>
        <taxon>Ceratobasidiaceae</taxon>
        <taxon>Rhizoctonia</taxon>
    </lineage>
</organism>
<evidence type="ECO:0000256" key="1">
    <source>
        <dbReference type="SAM" id="MobiDB-lite"/>
    </source>
</evidence>
<feature type="transmembrane region" description="Helical" evidence="2">
    <location>
        <begin position="156"/>
        <end position="175"/>
    </location>
</feature>
<keyword evidence="2" id="KW-0812">Transmembrane</keyword>
<proteinExistence type="predicted"/>
<protein>
    <submittedName>
        <fullName evidence="3">Uncharacterized protein</fullName>
    </submittedName>
</protein>